<dbReference type="EMBL" id="JALLPB020000021">
    <property type="protein sequence ID" value="KAL3826421.1"/>
    <property type="molecule type" value="Genomic_DNA"/>
</dbReference>
<name>A0ABD3SPW9_9STRA</name>
<gene>
    <name evidence="2" type="ORF">ACHAXA_011230</name>
</gene>
<accession>A0ABD3SPW9</accession>
<feature type="compositionally biased region" description="Polar residues" evidence="1">
    <location>
        <begin position="80"/>
        <end position="90"/>
    </location>
</feature>
<feature type="compositionally biased region" description="Basic and acidic residues" evidence="1">
    <location>
        <begin position="143"/>
        <end position="163"/>
    </location>
</feature>
<organism evidence="2 3">
    <name type="scientific">Cyclostephanos tholiformis</name>
    <dbReference type="NCBI Taxonomy" id="382380"/>
    <lineage>
        <taxon>Eukaryota</taxon>
        <taxon>Sar</taxon>
        <taxon>Stramenopiles</taxon>
        <taxon>Ochrophyta</taxon>
        <taxon>Bacillariophyta</taxon>
        <taxon>Coscinodiscophyceae</taxon>
        <taxon>Thalassiosirophycidae</taxon>
        <taxon>Stephanodiscales</taxon>
        <taxon>Stephanodiscaceae</taxon>
        <taxon>Cyclostephanos</taxon>
    </lineage>
</organism>
<evidence type="ECO:0000256" key="1">
    <source>
        <dbReference type="SAM" id="MobiDB-lite"/>
    </source>
</evidence>
<dbReference type="Proteomes" id="UP001530377">
    <property type="component" value="Unassembled WGS sequence"/>
</dbReference>
<evidence type="ECO:0000313" key="3">
    <source>
        <dbReference type="Proteomes" id="UP001530377"/>
    </source>
</evidence>
<proteinExistence type="predicted"/>
<comment type="caution">
    <text evidence="2">The sequence shown here is derived from an EMBL/GenBank/DDBJ whole genome shotgun (WGS) entry which is preliminary data.</text>
</comment>
<feature type="compositionally biased region" description="Low complexity" evidence="1">
    <location>
        <begin position="216"/>
        <end position="225"/>
    </location>
</feature>
<sequence length="291" mass="31532">MHHTRLPPLDGTSANAATAASKLPPALLPGATPSFPGYGTHQSPACYTGSQYEASSYDANLTVPASPPGGNAVRHPIQEASQAPNGSSYPSKREGSAAFDSDSSHKSMNSSMMSMDLSYLQTENFDGLLDLMNSDDDNDDIDDNQRSDFTENVSLRDDEETKAYKSTGTDPSCNRSQDEGHKNEQPSKGETGDQTDTYDMSNPPATSPLSTDIAKSNESSVSSTTTEKKKKPRRIIDVSRAIEPTDDDILLGRGGYTNIHPGNIRFREKALELSLGMSHAPRRKNTMYRMC</sequence>
<feature type="compositionally biased region" description="Polar residues" evidence="1">
    <location>
        <begin position="192"/>
        <end position="214"/>
    </location>
</feature>
<keyword evidence="3" id="KW-1185">Reference proteome</keyword>
<dbReference type="AlphaFoldDB" id="A0ABD3SPW9"/>
<protein>
    <submittedName>
        <fullName evidence="2">Uncharacterized protein</fullName>
    </submittedName>
</protein>
<feature type="region of interest" description="Disordered" evidence="1">
    <location>
        <begin position="1"/>
        <end position="28"/>
    </location>
</feature>
<feature type="region of interest" description="Disordered" evidence="1">
    <location>
        <begin position="80"/>
        <end position="110"/>
    </location>
</feature>
<reference evidence="2 3" key="1">
    <citation type="submission" date="2024-10" db="EMBL/GenBank/DDBJ databases">
        <title>Updated reference genomes for cyclostephanoid diatoms.</title>
        <authorList>
            <person name="Roberts W.R."/>
            <person name="Alverson A.J."/>
        </authorList>
    </citation>
    <scope>NUCLEOTIDE SEQUENCE [LARGE SCALE GENOMIC DNA]</scope>
    <source>
        <strain evidence="2 3">AJA228-03</strain>
    </source>
</reference>
<feature type="compositionally biased region" description="Polar residues" evidence="1">
    <location>
        <begin position="164"/>
        <end position="175"/>
    </location>
</feature>
<evidence type="ECO:0000313" key="2">
    <source>
        <dbReference type="EMBL" id="KAL3826421.1"/>
    </source>
</evidence>
<feature type="compositionally biased region" description="Basic and acidic residues" evidence="1">
    <location>
        <begin position="176"/>
        <end position="191"/>
    </location>
</feature>
<feature type="region of interest" description="Disordered" evidence="1">
    <location>
        <begin position="136"/>
        <end position="235"/>
    </location>
</feature>